<comment type="caution">
    <text evidence="6">The sequence shown here is derived from an EMBL/GenBank/DDBJ whole genome shotgun (WGS) entry which is preliminary data.</text>
</comment>
<organism evidence="6 7">
    <name type="scientific">Neomicrococcus aestuarii</name>
    <dbReference type="NCBI Taxonomy" id="556325"/>
    <lineage>
        <taxon>Bacteria</taxon>
        <taxon>Bacillati</taxon>
        <taxon>Actinomycetota</taxon>
        <taxon>Actinomycetes</taxon>
        <taxon>Micrococcales</taxon>
        <taxon>Micrococcaceae</taxon>
        <taxon>Neomicrococcus</taxon>
    </lineage>
</organism>
<dbReference type="EC" id="3.1.3.48" evidence="6"/>
<dbReference type="RefSeq" id="WP_183662926.1">
    <property type="nucleotide sequence ID" value="NZ_BAAARH010000009.1"/>
</dbReference>
<dbReference type="PRINTS" id="PR00719">
    <property type="entry name" value="LMWPTPASE"/>
</dbReference>
<dbReference type="InterPro" id="IPR036196">
    <property type="entry name" value="Ptyr_pPase_sf"/>
</dbReference>
<feature type="active site" description="Nucleophile" evidence="4">
    <location>
        <position position="18"/>
    </location>
</feature>
<dbReference type="Gene3D" id="3.40.50.2300">
    <property type="match status" value="1"/>
</dbReference>
<dbReference type="AlphaFoldDB" id="A0A7W8TTX2"/>
<keyword evidence="2 6" id="KW-0378">Hydrolase</keyword>
<feature type="domain" description="Phosphotyrosine protein phosphatase I" evidence="5">
    <location>
        <begin position="12"/>
        <end position="201"/>
    </location>
</feature>
<evidence type="ECO:0000256" key="3">
    <source>
        <dbReference type="ARBA" id="ARBA00022912"/>
    </source>
</evidence>
<comment type="similarity">
    <text evidence="1">Belongs to the low molecular weight phosphotyrosine protein phosphatase family.</text>
</comment>
<evidence type="ECO:0000259" key="5">
    <source>
        <dbReference type="SMART" id="SM00226"/>
    </source>
</evidence>
<proteinExistence type="inferred from homology"/>
<gene>
    <name evidence="6" type="ORF">HD598_000113</name>
</gene>
<dbReference type="SUPFAM" id="SSF52788">
    <property type="entry name" value="Phosphotyrosine protein phosphatases I"/>
    <property type="match status" value="1"/>
</dbReference>
<evidence type="ECO:0000256" key="4">
    <source>
        <dbReference type="PIRSR" id="PIRSR617867-1"/>
    </source>
</evidence>
<protein>
    <submittedName>
        <fullName evidence="6">Protein-tyrosine phosphatase</fullName>
        <ecNumber evidence="6">3.1.3.48</ecNumber>
    </submittedName>
</protein>
<keyword evidence="3" id="KW-0904">Protein phosphatase</keyword>
<accession>A0A7W8TTX2</accession>
<feature type="active site" evidence="4">
    <location>
        <position position="24"/>
    </location>
</feature>
<feature type="active site" description="Proton donor" evidence="4">
    <location>
        <position position="131"/>
    </location>
</feature>
<dbReference type="InterPro" id="IPR050438">
    <property type="entry name" value="LMW_PTPase"/>
</dbReference>
<dbReference type="Pfam" id="PF01451">
    <property type="entry name" value="LMWPc"/>
    <property type="match status" value="1"/>
</dbReference>
<evidence type="ECO:0000256" key="2">
    <source>
        <dbReference type="ARBA" id="ARBA00022801"/>
    </source>
</evidence>
<dbReference type="GO" id="GO:0004725">
    <property type="term" value="F:protein tyrosine phosphatase activity"/>
    <property type="evidence" value="ECO:0007669"/>
    <property type="project" value="UniProtKB-EC"/>
</dbReference>
<sequence>MSPSTRDQPAQVKLLTVCTGNICRSPYAERLLQAGMDELHPGLFSVISAGTMAMTNQGMDQRSLERLEAAGGSGEGHVPRMLRNVMNVKYDLVFAMSEEHRVEIVKQSPRMLKRAYTIMMFADLYEQLVADPSSELVRGCEPEGVLDRWAGLGVLAARARSSLAVQGFNDYDVPDPYRKDNDAYDQMEAALKPAIYRILAAEEQASARKF</sequence>
<dbReference type="InterPro" id="IPR023485">
    <property type="entry name" value="Ptyr_pPase"/>
</dbReference>
<dbReference type="SMART" id="SM00226">
    <property type="entry name" value="LMWPc"/>
    <property type="match status" value="1"/>
</dbReference>
<dbReference type="EMBL" id="JACHDR010000001">
    <property type="protein sequence ID" value="MBB5511426.1"/>
    <property type="molecule type" value="Genomic_DNA"/>
</dbReference>
<dbReference type="Proteomes" id="UP000580797">
    <property type="component" value="Unassembled WGS sequence"/>
</dbReference>
<dbReference type="PANTHER" id="PTHR11717">
    <property type="entry name" value="LOW MOLECULAR WEIGHT PROTEIN TYROSINE PHOSPHATASE"/>
    <property type="match status" value="1"/>
</dbReference>
<dbReference type="InterPro" id="IPR017867">
    <property type="entry name" value="Tyr_phospatase_low_mol_wt"/>
</dbReference>
<evidence type="ECO:0000313" key="7">
    <source>
        <dbReference type="Proteomes" id="UP000580797"/>
    </source>
</evidence>
<evidence type="ECO:0000313" key="6">
    <source>
        <dbReference type="EMBL" id="MBB5511426.1"/>
    </source>
</evidence>
<evidence type="ECO:0000256" key="1">
    <source>
        <dbReference type="ARBA" id="ARBA00011063"/>
    </source>
</evidence>
<dbReference type="PANTHER" id="PTHR11717:SF31">
    <property type="entry name" value="LOW MOLECULAR WEIGHT PROTEIN-TYROSINE-PHOSPHATASE ETP-RELATED"/>
    <property type="match status" value="1"/>
</dbReference>
<reference evidence="6 7" key="1">
    <citation type="submission" date="2020-08" db="EMBL/GenBank/DDBJ databases">
        <title>Sequencing the genomes of 1000 actinobacteria strains.</title>
        <authorList>
            <person name="Klenk H.-P."/>
        </authorList>
    </citation>
    <scope>NUCLEOTIDE SEQUENCE [LARGE SCALE GENOMIC DNA]</scope>
    <source>
        <strain evidence="6 7">DSM 105783</strain>
    </source>
</reference>
<name>A0A7W8TTX2_9MICC</name>